<keyword evidence="1" id="KW-0238">DNA-binding</keyword>
<evidence type="ECO:0000313" key="3">
    <source>
        <dbReference type="EMBL" id="GAA4057806.1"/>
    </source>
</evidence>
<evidence type="ECO:0000313" key="4">
    <source>
        <dbReference type="Proteomes" id="UP001500426"/>
    </source>
</evidence>
<dbReference type="EMBL" id="BAABCS010000021">
    <property type="protein sequence ID" value="GAA4057806.1"/>
    <property type="molecule type" value="Genomic_DNA"/>
</dbReference>
<dbReference type="Proteomes" id="UP001500426">
    <property type="component" value="Unassembled WGS sequence"/>
</dbReference>
<accession>A0ABP7V4E3</accession>
<dbReference type="PANTHER" id="PTHR46558:SF11">
    <property type="entry name" value="HTH-TYPE TRANSCRIPTIONAL REGULATOR XRE"/>
    <property type="match status" value="1"/>
</dbReference>
<evidence type="ECO:0000259" key="2">
    <source>
        <dbReference type="PROSITE" id="PS50943"/>
    </source>
</evidence>
<dbReference type="RefSeq" id="WP_345095244.1">
    <property type="nucleotide sequence ID" value="NZ_BAABCS010000021.1"/>
</dbReference>
<name>A0ABP7V4E3_9FLAO</name>
<keyword evidence="4" id="KW-1185">Reference proteome</keyword>
<reference evidence="4" key="1">
    <citation type="journal article" date="2019" name="Int. J. Syst. Evol. Microbiol.">
        <title>The Global Catalogue of Microorganisms (GCM) 10K type strain sequencing project: providing services to taxonomists for standard genome sequencing and annotation.</title>
        <authorList>
            <consortium name="The Broad Institute Genomics Platform"/>
            <consortium name="The Broad Institute Genome Sequencing Center for Infectious Disease"/>
            <person name="Wu L."/>
            <person name="Ma J."/>
        </authorList>
    </citation>
    <scope>NUCLEOTIDE SEQUENCE [LARGE SCALE GENOMIC DNA]</scope>
    <source>
        <strain evidence="4">JCM 17068</strain>
    </source>
</reference>
<gene>
    <name evidence="3" type="ORF">GCM10022388_25700</name>
</gene>
<dbReference type="InterPro" id="IPR010982">
    <property type="entry name" value="Lambda_DNA-bd_dom_sf"/>
</dbReference>
<feature type="domain" description="HTH cro/C1-type" evidence="2">
    <location>
        <begin position="9"/>
        <end position="63"/>
    </location>
</feature>
<evidence type="ECO:0000256" key="1">
    <source>
        <dbReference type="ARBA" id="ARBA00023125"/>
    </source>
</evidence>
<dbReference type="SMART" id="SM00530">
    <property type="entry name" value="HTH_XRE"/>
    <property type="match status" value="1"/>
</dbReference>
<dbReference type="PROSITE" id="PS50943">
    <property type="entry name" value="HTH_CROC1"/>
    <property type="match status" value="1"/>
</dbReference>
<sequence>MEMAVELRLKEVIKEKKIHQKDLANQIGVSKVTMSYWCSNQTMPSIETLGVIAKTLKVKIADLIIEN</sequence>
<dbReference type="Gene3D" id="1.10.260.40">
    <property type="entry name" value="lambda repressor-like DNA-binding domains"/>
    <property type="match status" value="1"/>
</dbReference>
<comment type="caution">
    <text evidence="3">The sequence shown here is derived from an EMBL/GenBank/DDBJ whole genome shotgun (WGS) entry which is preliminary data.</text>
</comment>
<proteinExistence type="predicted"/>
<dbReference type="Pfam" id="PF01381">
    <property type="entry name" value="HTH_3"/>
    <property type="match status" value="1"/>
</dbReference>
<dbReference type="PANTHER" id="PTHR46558">
    <property type="entry name" value="TRACRIPTIONAL REGULATORY PROTEIN-RELATED-RELATED"/>
    <property type="match status" value="1"/>
</dbReference>
<protein>
    <recommendedName>
        <fullName evidence="2">HTH cro/C1-type domain-containing protein</fullName>
    </recommendedName>
</protein>
<dbReference type="SUPFAM" id="SSF47413">
    <property type="entry name" value="lambda repressor-like DNA-binding domains"/>
    <property type="match status" value="1"/>
</dbReference>
<organism evidence="3 4">
    <name type="scientific">Flavobacterium chungnamense</name>
    <dbReference type="NCBI Taxonomy" id="706182"/>
    <lineage>
        <taxon>Bacteria</taxon>
        <taxon>Pseudomonadati</taxon>
        <taxon>Bacteroidota</taxon>
        <taxon>Flavobacteriia</taxon>
        <taxon>Flavobacteriales</taxon>
        <taxon>Flavobacteriaceae</taxon>
        <taxon>Flavobacterium</taxon>
    </lineage>
</organism>
<dbReference type="InterPro" id="IPR001387">
    <property type="entry name" value="Cro/C1-type_HTH"/>
</dbReference>
<dbReference type="CDD" id="cd00093">
    <property type="entry name" value="HTH_XRE"/>
    <property type="match status" value="1"/>
</dbReference>